<keyword evidence="8" id="KW-0333">Golgi apparatus</keyword>
<evidence type="ECO:0000313" key="17">
    <source>
        <dbReference type="Proteomes" id="UP000788993"/>
    </source>
</evidence>
<keyword evidence="4" id="KW-0519">Myristate</keyword>
<comment type="similarity">
    <text evidence="2 15">Belongs to the small GTPase superfamily. Arf family.</text>
</comment>
<evidence type="ECO:0000313" key="16">
    <source>
        <dbReference type="EMBL" id="KAH3677667.1"/>
    </source>
</evidence>
<reference evidence="16" key="2">
    <citation type="submission" date="2021-01" db="EMBL/GenBank/DDBJ databases">
        <authorList>
            <person name="Schikora-Tamarit M.A."/>
        </authorList>
    </citation>
    <scope>NUCLEOTIDE SEQUENCE</scope>
    <source>
        <strain evidence="16">NCAIM Y.01608</strain>
    </source>
</reference>
<keyword evidence="14" id="KW-0479">Metal-binding</keyword>
<dbReference type="FunFam" id="3.40.50.300:FF:003500">
    <property type="entry name" value="ADP-ribosylation factor 1"/>
    <property type="match status" value="1"/>
</dbReference>
<dbReference type="GO" id="GO:0005525">
    <property type="term" value="F:GTP binding"/>
    <property type="evidence" value="ECO:0007669"/>
    <property type="project" value="UniProtKB-KW"/>
</dbReference>
<dbReference type="GO" id="GO:0015031">
    <property type="term" value="P:protein transport"/>
    <property type="evidence" value="ECO:0007669"/>
    <property type="project" value="UniProtKB-KW"/>
</dbReference>
<evidence type="ECO:0000256" key="15">
    <source>
        <dbReference type="RuleBase" id="RU003925"/>
    </source>
</evidence>
<dbReference type="GO" id="GO:0016192">
    <property type="term" value="P:vesicle-mediated transport"/>
    <property type="evidence" value="ECO:0007669"/>
    <property type="project" value="UniProtKB-KW"/>
</dbReference>
<feature type="binding site" evidence="13">
    <location>
        <position position="69"/>
    </location>
    <ligand>
        <name>GTP</name>
        <dbReference type="ChEBI" id="CHEBI:37565"/>
    </ligand>
</feature>
<keyword evidence="6" id="KW-0931">ER-Golgi transport</keyword>
<evidence type="ECO:0000256" key="1">
    <source>
        <dbReference type="ARBA" id="ARBA00004555"/>
    </source>
</evidence>
<comment type="function">
    <text evidence="11">GTP-binding protein involved in protein trafficking; may modulate vesicle budding and uncoating within the Golgi apparatus.</text>
</comment>
<proteinExistence type="inferred from homology"/>
<comment type="caution">
    <text evidence="16">The sequence shown here is derived from an EMBL/GenBank/DDBJ whole genome shotgun (WGS) entry which is preliminary data.</text>
</comment>
<dbReference type="PROSITE" id="PS51417">
    <property type="entry name" value="ARF"/>
    <property type="match status" value="1"/>
</dbReference>
<dbReference type="SMART" id="SM00178">
    <property type="entry name" value="SAR"/>
    <property type="match status" value="1"/>
</dbReference>
<dbReference type="InterPro" id="IPR005225">
    <property type="entry name" value="Small_GTP-bd"/>
</dbReference>
<keyword evidence="14" id="KW-0460">Magnesium</keyword>
<evidence type="ECO:0000256" key="13">
    <source>
        <dbReference type="PIRSR" id="PIRSR606689-1"/>
    </source>
</evidence>
<protein>
    <recommendedName>
        <fullName evidence="12">ADP-ribosylation factor</fullName>
    </recommendedName>
</protein>
<dbReference type="InterPro" id="IPR027417">
    <property type="entry name" value="P-loop_NTPase"/>
</dbReference>
<dbReference type="PRINTS" id="PR00328">
    <property type="entry name" value="SAR1GTPBP"/>
</dbReference>
<dbReference type="SUPFAM" id="SSF52540">
    <property type="entry name" value="P-loop containing nucleoside triphosphate hydrolases"/>
    <property type="match status" value="1"/>
</dbReference>
<dbReference type="InterPro" id="IPR044612">
    <property type="entry name" value="ARL2/3"/>
</dbReference>
<evidence type="ECO:0000256" key="2">
    <source>
        <dbReference type="ARBA" id="ARBA00010290"/>
    </source>
</evidence>
<keyword evidence="3" id="KW-0813">Transport</keyword>
<feature type="binding site" evidence="13">
    <location>
        <begin position="125"/>
        <end position="128"/>
    </location>
    <ligand>
        <name>GTP</name>
        <dbReference type="ChEBI" id="CHEBI:37565"/>
    </ligand>
</feature>
<evidence type="ECO:0000256" key="11">
    <source>
        <dbReference type="ARBA" id="ARBA00053326"/>
    </source>
</evidence>
<evidence type="ECO:0000256" key="8">
    <source>
        <dbReference type="ARBA" id="ARBA00023034"/>
    </source>
</evidence>
<dbReference type="AlphaFoldDB" id="A0A9P8PU80"/>
<name>A0A9P8PU80_9ASCO</name>
<dbReference type="GO" id="GO:0046872">
    <property type="term" value="F:metal ion binding"/>
    <property type="evidence" value="ECO:0007669"/>
    <property type="project" value="UniProtKB-KW"/>
</dbReference>
<dbReference type="Pfam" id="PF00025">
    <property type="entry name" value="Arf"/>
    <property type="match status" value="1"/>
</dbReference>
<gene>
    <name evidence="16" type="ORF">OGATHE_000321</name>
</gene>
<dbReference type="GO" id="GO:0003924">
    <property type="term" value="F:GTPase activity"/>
    <property type="evidence" value="ECO:0007669"/>
    <property type="project" value="InterPro"/>
</dbReference>
<keyword evidence="10" id="KW-0449">Lipoprotein</keyword>
<feature type="binding site" evidence="14">
    <location>
        <position position="30"/>
    </location>
    <ligand>
        <name>Mg(2+)</name>
        <dbReference type="ChEBI" id="CHEBI:18420"/>
    </ligand>
</feature>
<sequence length="186" mass="21301">MGLLSIIRKQKLKEKEVRLLLLGLDNSGKSTIVKSMLGQDVKETSPTMGFDICTVSYAGFNINIWDIGGQTSLRAFWFNYFEKTDFLMWVIDSSCLHRLQENFVEFSRVLGEDRLAGCGVVIMVNKMDLFTGDRDELRTEIIRILGLERLENHAWQIIFGSAYTGENIRAGLDWIVAEYKTKYLSL</sequence>
<dbReference type="SMART" id="SM00177">
    <property type="entry name" value="ARF"/>
    <property type="match status" value="1"/>
</dbReference>
<dbReference type="Proteomes" id="UP000788993">
    <property type="component" value="Unassembled WGS sequence"/>
</dbReference>
<evidence type="ECO:0000256" key="9">
    <source>
        <dbReference type="ARBA" id="ARBA00023134"/>
    </source>
</evidence>
<evidence type="ECO:0000256" key="14">
    <source>
        <dbReference type="PIRSR" id="PIRSR606689-2"/>
    </source>
</evidence>
<comment type="subcellular location">
    <subcellularLocation>
        <location evidence="1">Golgi apparatus</location>
    </subcellularLocation>
</comment>
<evidence type="ECO:0000256" key="6">
    <source>
        <dbReference type="ARBA" id="ARBA00022892"/>
    </source>
</evidence>
<dbReference type="Gene3D" id="3.40.50.300">
    <property type="entry name" value="P-loop containing nucleotide triphosphate hydrolases"/>
    <property type="match status" value="1"/>
</dbReference>
<dbReference type="InterPro" id="IPR006689">
    <property type="entry name" value="Small_GTPase_ARF/SAR"/>
</dbReference>
<accession>A0A9P8PU80</accession>
<evidence type="ECO:0000256" key="10">
    <source>
        <dbReference type="ARBA" id="ARBA00023288"/>
    </source>
</evidence>
<evidence type="ECO:0000256" key="12">
    <source>
        <dbReference type="ARBA" id="ARBA00070396"/>
    </source>
</evidence>
<keyword evidence="9 13" id="KW-0342">GTP-binding</keyword>
<dbReference type="GO" id="GO:0005794">
    <property type="term" value="C:Golgi apparatus"/>
    <property type="evidence" value="ECO:0007669"/>
    <property type="project" value="UniProtKB-SubCell"/>
</dbReference>
<evidence type="ECO:0000256" key="7">
    <source>
        <dbReference type="ARBA" id="ARBA00022927"/>
    </source>
</evidence>
<evidence type="ECO:0000256" key="4">
    <source>
        <dbReference type="ARBA" id="ARBA00022707"/>
    </source>
</evidence>
<feature type="binding site" evidence="14">
    <location>
        <position position="47"/>
    </location>
    <ligand>
        <name>Mg(2+)</name>
        <dbReference type="ChEBI" id="CHEBI:18420"/>
    </ligand>
</feature>
<dbReference type="PANTHER" id="PTHR45697">
    <property type="entry name" value="ADP-RIBOSYLATION FACTOR-LIKE PROTEIN 2-RELATED"/>
    <property type="match status" value="1"/>
</dbReference>
<feature type="binding site" evidence="13">
    <location>
        <begin position="23"/>
        <end position="30"/>
    </location>
    <ligand>
        <name>GTP</name>
        <dbReference type="ChEBI" id="CHEBI:37565"/>
    </ligand>
</feature>
<keyword evidence="5 13" id="KW-0547">Nucleotide-binding</keyword>
<dbReference type="EMBL" id="JAEUBD010000095">
    <property type="protein sequence ID" value="KAH3677667.1"/>
    <property type="molecule type" value="Genomic_DNA"/>
</dbReference>
<dbReference type="NCBIfam" id="TIGR00231">
    <property type="entry name" value="small_GTP"/>
    <property type="match status" value="1"/>
</dbReference>
<evidence type="ECO:0000256" key="3">
    <source>
        <dbReference type="ARBA" id="ARBA00022448"/>
    </source>
</evidence>
<evidence type="ECO:0000256" key="5">
    <source>
        <dbReference type="ARBA" id="ARBA00022741"/>
    </source>
</evidence>
<reference evidence="16" key="1">
    <citation type="journal article" date="2021" name="Open Biol.">
        <title>Shared evolutionary footprints suggest mitochondrial oxidative damage underlies multiple complex I losses in fungi.</title>
        <authorList>
            <person name="Schikora-Tamarit M.A."/>
            <person name="Marcet-Houben M."/>
            <person name="Nosek J."/>
            <person name="Gabaldon T."/>
        </authorList>
    </citation>
    <scope>NUCLEOTIDE SEQUENCE</scope>
    <source>
        <strain evidence="16">NCAIM Y.01608</strain>
    </source>
</reference>
<organism evidence="16 17">
    <name type="scientific">Ogataea polymorpha</name>
    <dbReference type="NCBI Taxonomy" id="460523"/>
    <lineage>
        <taxon>Eukaryota</taxon>
        <taxon>Fungi</taxon>
        <taxon>Dikarya</taxon>
        <taxon>Ascomycota</taxon>
        <taxon>Saccharomycotina</taxon>
        <taxon>Pichiomycetes</taxon>
        <taxon>Pichiales</taxon>
        <taxon>Pichiaceae</taxon>
        <taxon>Ogataea</taxon>
    </lineage>
</organism>
<keyword evidence="17" id="KW-1185">Reference proteome</keyword>
<keyword evidence="7" id="KW-0653">Protein transport</keyword>